<keyword evidence="5" id="KW-0809">Transit peptide</keyword>
<evidence type="ECO:0000256" key="9">
    <source>
        <dbReference type="ARBA" id="ARBA00035209"/>
    </source>
</evidence>
<dbReference type="SUPFAM" id="SSF50447">
    <property type="entry name" value="Translation proteins"/>
    <property type="match status" value="1"/>
</dbReference>
<proteinExistence type="inferred from homology"/>
<protein>
    <recommendedName>
        <fullName evidence="9">Large ribosomal subunit protein uL3m</fullName>
    </recommendedName>
    <alternativeName>
        <fullName evidence="10">50S ribosomal protein L3, chloroplastic</fullName>
    </alternativeName>
</protein>
<comment type="similarity">
    <text evidence="4 11">Belongs to the universal ribosomal protein uL3 family.</text>
</comment>
<dbReference type="NCBIfam" id="TIGR03625">
    <property type="entry name" value="L3_bact"/>
    <property type="match status" value="1"/>
</dbReference>
<dbReference type="FunFam" id="2.40.30.10:FF:000004">
    <property type="entry name" value="50S ribosomal protein L3"/>
    <property type="match status" value="1"/>
</dbReference>
<dbReference type="PROSITE" id="PS00474">
    <property type="entry name" value="RIBOSOMAL_L3"/>
    <property type="match status" value="1"/>
</dbReference>
<comment type="subcellular location">
    <subcellularLocation>
        <location evidence="2">Mitochondrion</location>
    </subcellularLocation>
    <subcellularLocation>
        <location evidence="3">Plastid</location>
        <location evidence="3">Chloroplast</location>
    </subcellularLocation>
</comment>
<organism evidence="13 14">
    <name type="scientific">Tribonema minus</name>
    <dbReference type="NCBI Taxonomy" id="303371"/>
    <lineage>
        <taxon>Eukaryota</taxon>
        <taxon>Sar</taxon>
        <taxon>Stramenopiles</taxon>
        <taxon>Ochrophyta</taxon>
        <taxon>PX clade</taxon>
        <taxon>Xanthophyceae</taxon>
        <taxon>Tribonematales</taxon>
        <taxon>Tribonemataceae</taxon>
        <taxon>Tribonema</taxon>
    </lineage>
</organism>
<evidence type="ECO:0000256" key="5">
    <source>
        <dbReference type="ARBA" id="ARBA00022946"/>
    </source>
</evidence>
<evidence type="ECO:0000256" key="10">
    <source>
        <dbReference type="ARBA" id="ARBA00035503"/>
    </source>
</evidence>
<comment type="caution">
    <text evidence="13">The sequence shown here is derived from an EMBL/GenBank/DDBJ whole genome shotgun (WGS) entry which is preliminary data.</text>
</comment>
<evidence type="ECO:0000256" key="2">
    <source>
        <dbReference type="ARBA" id="ARBA00004173"/>
    </source>
</evidence>
<evidence type="ECO:0000313" key="13">
    <source>
        <dbReference type="EMBL" id="KAG5181324.1"/>
    </source>
</evidence>
<comment type="function">
    <text evidence="1">One of the primary rRNA binding proteins, it binds directly near the 3'-end of the 23S rRNA, where it nucleates assembly of the 50S subunit.</text>
</comment>
<keyword evidence="8 11" id="KW-0687">Ribonucleoprotein</keyword>
<name>A0A835Z1M4_9STRA</name>
<dbReference type="PANTHER" id="PTHR11229">
    <property type="entry name" value="50S RIBOSOMAL PROTEIN L3"/>
    <property type="match status" value="1"/>
</dbReference>
<dbReference type="InterPro" id="IPR019927">
    <property type="entry name" value="Ribosomal_uL3_bac/org-type"/>
</dbReference>
<dbReference type="Pfam" id="PF00297">
    <property type="entry name" value="Ribosomal_L3"/>
    <property type="match status" value="1"/>
</dbReference>
<sequence>MTQIWDAWGERHAVTVLHLDACQVTQVCREETHGYTAVQVGAGEAKPKNVRKSLAGLFAKAGVPPKRRLGEFRVTPDALLPVGFRLRAQHFVPGQLIDVRGTTKGKGFQGGMKRWNFKGQRASHGVSKTHRHIGSTGQCQDPGRVFKGKKMPGRMGGTAVTVQCLRILKLDTQRDLLFVKGHVPGPRGAFLRVQDALKRAEFPAPPPFPSYAPPPHEGEGEEVPLELFAPVKESDPLVGFQP</sequence>
<keyword evidence="7" id="KW-0496">Mitochondrion</keyword>
<keyword evidence="6 11" id="KW-0689">Ribosomal protein</keyword>
<gene>
    <name evidence="13" type="ORF">JKP88DRAFT_269037</name>
</gene>
<evidence type="ECO:0000256" key="12">
    <source>
        <dbReference type="SAM" id="MobiDB-lite"/>
    </source>
</evidence>
<accession>A0A835Z1M4</accession>
<dbReference type="GO" id="GO:0003735">
    <property type="term" value="F:structural constituent of ribosome"/>
    <property type="evidence" value="ECO:0007669"/>
    <property type="project" value="InterPro"/>
</dbReference>
<dbReference type="Gene3D" id="3.30.160.810">
    <property type="match status" value="1"/>
</dbReference>
<evidence type="ECO:0000256" key="8">
    <source>
        <dbReference type="ARBA" id="ARBA00023274"/>
    </source>
</evidence>
<dbReference type="InterPro" id="IPR009000">
    <property type="entry name" value="Transl_B-barrel_sf"/>
</dbReference>
<reference evidence="13" key="1">
    <citation type="submission" date="2021-02" db="EMBL/GenBank/DDBJ databases">
        <title>First Annotated Genome of the Yellow-green Alga Tribonema minus.</title>
        <authorList>
            <person name="Mahan K.M."/>
        </authorList>
    </citation>
    <scope>NUCLEOTIDE SEQUENCE</scope>
    <source>
        <strain evidence="13">UTEX B ZZ1240</strain>
    </source>
</reference>
<evidence type="ECO:0000313" key="14">
    <source>
        <dbReference type="Proteomes" id="UP000664859"/>
    </source>
</evidence>
<dbReference type="InterPro" id="IPR019926">
    <property type="entry name" value="Ribosomal_uL3_CS"/>
</dbReference>
<dbReference type="Proteomes" id="UP000664859">
    <property type="component" value="Unassembled WGS sequence"/>
</dbReference>
<evidence type="ECO:0000256" key="4">
    <source>
        <dbReference type="ARBA" id="ARBA00006540"/>
    </source>
</evidence>
<dbReference type="EMBL" id="JAFCMP010000334">
    <property type="protein sequence ID" value="KAG5181324.1"/>
    <property type="molecule type" value="Genomic_DNA"/>
</dbReference>
<evidence type="ECO:0000256" key="6">
    <source>
        <dbReference type="ARBA" id="ARBA00022980"/>
    </source>
</evidence>
<evidence type="ECO:0000256" key="11">
    <source>
        <dbReference type="RuleBase" id="RU003905"/>
    </source>
</evidence>
<dbReference type="AlphaFoldDB" id="A0A835Z1M4"/>
<dbReference type="GO" id="GO:0006412">
    <property type="term" value="P:translation"/>
    <property type="evidence" value="ECO:0007669"/>
    <property type="project" value="InterPro"/>
</dbReference>
<dbReference type="GO" id="GO:0009507">
    <property type="term" value="C:chloroplast"/>
    <property type="evidence" value="ECO:0007669"/>
    <property type="project" value="UniProtKB-SubCell"/>
</dbReference>
<evidence type="ECO:0000256" key="1">
    <source>
        <dbReference type="ARBA" id="ARBA00002570"/>
    </source>
</evidence>
<dbReference type="InterPro" id="IPR000597">
    <property type="entry name" value="Ribosomal_uL3"/>
</dbReference>
<dbReference type="OrthoDB" id="274683at2759"/>
<keyword evidence="14" id="KW-1185">Reference proteome</keyword>
<evidence type="ECO:0000256" key="7">
    <source>
        <dbReference type="ARBA" id="ARBA00023128"/>
    </source>
</evidence>
<dbReference type="FunFam" id="3.30.160.810:FF:000001">
    <property type="entry name" value="50S ribosomal protein L3"/>
    <property type="match status" value="1"/>
</dbReference>
<dbReference type="GO" id="GO:0005762">
    <property type="term" value="C:mitochondrial large ribosomal subunit"/>
    <property type="evidence" value="ECO:0007669"/>
    <property type="project" value="TreeGrafter"/>
</dbReference>
<dbReference type="PANTHER" id="PTHR11229:SF8">
    <property type="entry name" value="LARGE RIBOSOMAL SUBUNIT PROTEIN UL3M"/>
    <property type="match status" value="1"/>
</dbReference>
<dbReference type="Gene3D" id="2.40.30.10">
    <property type="entry name" value="Translation factors"/>
    <property type="match status" value="1"/>
</dbReference>
<evidence type="ECO:0000256" key="3">
    <source>
        <dbReference type="ARBA" id="ARBA00004229"/>
    </source>
</evidence>
<feature type="region of interest" description="Disordered" evidence="12">
    <location>
        <begin position="122"/>
        <end position="144"/>
    </location>
</feature>